<evidence type="ECO:0000313" key="2">
    <source>
        <dbReference type="Proteomes" id="UP000479000"/>
    </source>
</evidence>
<dbReference type="EMBL" id="CADCXU010017240">
    <property type="protein sequence ID" value="CAB0006092.1"/>
    <property type="molecule type" value="Genomic_DNA"/>
</dbReference>
<protein>
    <submittedName>
        <fullName evidence="1">Uncharacterized protein</fullName>
    </submittedName>
</protein>
<keyword evidence="2" id="KW-1185">Reference proteome</keyword>
<accession>A0A6H5GRE5</accession>
<evidence type="ECO:0000313" key="1">
    <source>
        <dbReference type="EMBL" id="CAB0006092.1"/>
    </source>
</evidence>
<reference evidence="1 2" key="1">
    <citation type="submission" date="2020-02" db="EMBL/GenBank/DDBJ databases">
        <authorList>
            <person name="Ferguson B K."/>
        </authorList>
    </citation>
    <scope>NUCLEOTIDE SEQUENCE [LARGE SCALE GENOMIC DNA]</scope>
</reference>
<name>A0A6H5GRE5_9HEMI</name>
<proteinExistence type="predicted"/>
<dbReference type="Proteomes" id="UP000479000">
    <property type="component" value="Unassembled WGS sequence"/>
</dbReference>
<gene>
    <name evidence="1" type="ORF">NTEN_LOCUS11569</name>
</gene>
<organism evidence="1 2">
    <name type="scientific">Nesidiocoris tenuis</name>
    <dbReference type="NCBI Taxonomy" id="355587"/>
    <lineage>
        <taxon>Eukaryota</taxon>
        <taxon>Metazoa</taxon>
        <taxon>Ecdysozoa</taxon>
        <taxon>Arthropoda</taxon>
        <taxon>Hexapoda</taxon>
        <taxon>Insecta</taxon>
        <taxon>Pterygota</taxon>
        <taxon>Neoptera</taxon>
        <taxon>Paraneoptera</taxon>
        <taxon>Hemiptera</taxon>
        <taxon>Heteroptera</taxon>
        <taxon>Panheteroptera</taxon>
        <taxon>Cimicomorpha</taxon>
        <taxon>Miridae</taxon>
        <taxon>Dicyphina</taxon>
        <taxon>Nesidiocoris</taxon>
    </lineage>
</organism>
<sequence>MVFKQQSILNQSKSIFCHRYSIDQNRYCAIDTYSIYQNRYCSIDTKNVKIDILPLISNMNIIEISPMKLDIGSEKCVKTFKESNELKKFKIGNSSTKI</sequence>
<dbReference type="AlphaFoldDB" id="A0A6H5GRE5"/>